<organism evidence="8 9">
    <name type="scientific">Paucimonas lemoignei</name>
    <name type="common">Pseudomonas lemoignei</name>
    <dbReference type="NCBI Taxonomy" id="29443"/>
    <lineage>
        <taxon>Bacteria</taxon>
        <taxon>Pseudomonadati</taxon>
        <taxon>Pseudomonadota</taxon>
        <taxon>Betaproteobacteria</taxon>
        <taxon>Burkholderiales</taxon>
        <taxon>Burkholderiaceae</taxon>
        <taxon>Paucimonas</taxon>
    </lineage>
</organism>
<keyword evidence="3 6" id="KW-0378">Hydrolase</keyword>
<feature type="domain" description="Peptidase M48" evidence="7">
    <location>
        <begin position="80"/>
        <end position="260"/>
    </location>
</feature>
<dbReference type="RefSeq" id="WP_132257084.1">
    <property type="nucleotide sequence ID" value="NZ_SLZQ01000001.1"/>
</dbReference>
<dbReference type="PANTHER" id="PTHR22726:SF1">
    <property type="entry name" value="METALLOENDOPEPTIDASE OMA1, MITOCHONDRIAL"/>
    <property type="match status" value="1"/>
</dbReference>
<comment type="caution">
    <text evidence="8">The sequence shown here is derived from an EMBL/GenBank/DDBJ whole genome shotgun (WGS) entry which is preliminary data.</text>
</comment>
<evidence type="ECO:0000256" key="3">
    <source>
        <dbReference type="ARBA" id="ARBA00022801"/>
    </source>
</evidence>
<dbReference type="GO" id="GO:0046872">
    <property type="term" value="F:metal ion binding"/>
    <property type="evidence" value="ECO:0007669"/>
    <property type="project" value="UniProtKB-KW"/>
</dbReference>
<gene>
    <name evidence="8" type="ORF">EDC30_101583</name>
</gene>
<accession>A0A4R3I1J7</accession>
<dbReference type="Pfam" id="PF01435">
    <property type="entry name" value="Peptidase_M48"/>
    <property type="match status" value="1"/>
</dbReference>
<dbReference type="GO" id="GO:0016020">
    <property type="term" value="C:membrane"/>
    <property type="evidence" value="ECO:0007669"/>
    <property type="project" value="TreeGrafter"/>
</dbReference>
<protein>
    <submittedName>
        <fullName evidence="8">Peptidase M48-like protein</fullName>
    </submittedName>
</protein>
<sequence>MQIRLRQSLVKSLFIILTGLSLTSCETVQTTQSGVVSVDRKQMMAVSSQDIDAASSQTYAKLIAEERSKGTLNRDSSQVSRVRAIANRLIAQTPAFRPEARNWDWEVNVITSPEVNAWCMPGGKIAVYTGLIQSLQASDDELAAVIGHEMAHALREHARERASEQAVAGAGISILAAVTGVGDVAQKGMEYAYMGLLGLPNSRRHETEADRIGVELAARAGYDPRATITLWQKMGQVAGGEPIKFLSTHPSREDRMSDLTVYSQRVMPLYEQNRRK</sequence>
<keyword evidence="4 6" id="KW-0862">Zinc</keyword>
<evidence type="ECO:0000259" key="7">
    <source>
        <dbReference type="Pfam" id="PF01435"/>
    </source>
</evidence>
<evidence type="ECO:0000313" key="8">
    <source>
        <dbReference type="EMBL" id="TCS39626.1"/>
    </source>
</evidence>
<proteinExistence type="inferred from homology"/>
<comment type="similarity">
    <text evidence="6">Belongs to the peptidase M48 family.</text>
</comment>
<keyword evidence="9" id="KW-1185">Reference proteome</keyword>
<dbReference type="GO" id="GO:0051603">
    <property type="term" value="P:proteolysis involved in protein catabolic process"/>
    <property type="evidence" value="ECO:0007669"/>
    <property type="project" value="TreeGrafter"/>
</dbReference>
<dbReference type="OrthoDB" id="9810445at2"/>
<dbReference type="AlphaFoldDB" id="A0A4R3I1J7"/>
<keyword evidence="1 6" id="KW-0645">Protease</keyword>
<name>A0A4R3I1J7_PAULE</name>
<dbReference type="PANTHER" id="PTHR22726">
    <property type="entry name" value="METALLOENDOPEPTIDASE OMA1"/>
    <property type="match status" value="1"/>
</dbReference>
<dbReference type="InterPro" id="IPR051156">
    <property type="entry name" value="Mito/Outer_Membr_Metalloprot"/>
</dbReference>
<evidence type="ECO:0000256" key="1">
    <source>
        <dbReference type="ARBA" id="ARBA00022670"/>
    </source>
</evidence>
<evidence type="ECO:0000256" key="6">
    <source>
        <dbReference type="RuleBase" id="RU003983"/>
    </source>
</evidence>
<dbReference type="Proteomes" id="UP000295382">
    <property type="component" value="Unassembled WGS sequence"/>
</dbReference>
<reference evidence="8 9" key="1">
    <citation type="submission" date="2019-03" db="EMBL/GenBank/DDBJ databases">
        <title>Genomic Encyclopedia of Type Strains, Phase IV (KMG-IV): sequencing the most valuable type-strain genomes for metagenomic binning, comparative biology and taxonomic classification.</title>
        <authorList>
            <person name="Goeker M."/>
        </authorList>
    </citation>
    <scope>NUCLEOTIDE SEQUENCE [LARGE SCALE GENOMIC DNA]</scope>
    <source>
        <strain evidence="8 9">DSM 7445</strain>
    </source>
</reference>
<evidence type="ECO:0000256" key="2">
    <source>
        <dbReference type="ARBA" id="ARBA00022723"/>
    </source>
</evidence>
<dbReference type="EMBL" id="SLZQ01000001">
    <property type="protein sequence ID" value="TCS39626.1"/>
    <property type="molecule type" value="Genomic_DNA"/>
</dbReference>
<dbReference type="GO" id="GO:0004222">
    <property type="term" value="F:metalloendopeptidase activity"/>
    <property type="evidence" value="ECO:0007669"/>
    <property type="project" value="InterPro"/>
</dbReference>
<evidence type="ECO:0000256" key="4">
    <source>
        <dbReference type="ARBA" id="ARBA00022833"/>
    </source>
</evidence>
<keyword evidence="5 6" id="KW-0482">Metalloprotease</keyword>
<keyword evidence="2" id="KW-0479">Metal-binding</keyword>
<dbReference type="CDD" id="cd07331">
    <property type="entry name" value="M48C_Oma1_like"/>
    <property type="match status" value="1"/>
</dbReference>
<comment type="cofactor">
    <cofactor evidence="6">
        <name>Zn(2+)</name>
        <dbReference type="ChEBI" id="CHEBI:29105"/>
    </cofactor>
    <text evidence="6">Binds 1 zinc ion per subunit.</text>
</comment>
<dbReference type="Gene3D" id="3.30.2010.10">
    <property type="entry name" value="Metalloproteases ('zincins'), catalytic domain"/>
    <property type="match status" value="1"/>
</dbReference>
<evidence type="ECO:0000313" key="9">
    <source>
        <dbReference type="Proteomes" id="UP000295382"/>
    </source>
</evidence>
<dbReference type="InterPro" id="IPR001915">
    <property type="entry name" value="Peptidase_M48"/>
</dbReference>
<evidence type="ECO:0000256" key="5">
    <source>
        <dbReference type="ARBA" id="ARBA00023049"/>
    </source>
</evidence>
<dbReference type="PROSITE" id="PS51257">
    <property type="entry name" value="PROKAR_LIPOPROTEIN"/>
    <property type="match status" value="1"/>
</dbReference>